<dbReference type="InterPro" id="IPR036179">
    <property type="entry name" value="Ig-like_dom_sf"/>
</dbReference>
<keyword evidence="7" id="KW-1133">Transmembrane helix</keyword>
<accession>A0ABY7ECM5</accession>
<reference evidence="9" key="1">
    <citation type="submission" date="2022-11" db="EMBL/GenBank/DDBJ databases">
        <title>Centuries of genome instability and evolution in soft-shell clam transmissible cancer (bioRxiv).</title>
        <authorList>
            <person name="Hart S.F.M."/>
            <person name="Yonemitsu M.A."/>
            <person name="Giersch R.M."/>
            <person name="Beal B.F."/>
            <person name="Arriagada G."/>
            <person name="Davis B.W."/>
            <person name="Ostrander E.A."/>
            <person name="Goff S.P."/>
            <person name="Metzger M.J."/>
        </authorList>
    </citation>
    <scope>NUCLEOTIDE SEQUENCE</scope>
    <source>
        <strain evidence="9">MELC-2E11</strain>
        <tissue evidence="9">Siphon/mantle</tissue>
    </source>
</reference>
<evidence type="ECO:0000259" key="8">
    <source>
        <dbReference type="PROSITE" id="PS50835"/>
    </source>
</evidence>
<name>A0ABY7ECM5_MYAAR</name>
<sequence length="685" mass="76217">FKHSISGVLVLTSDKQYAQLQGEITLTCNTSDSVSTIEFRRNSTYVGRCGMYGCETLNAIKFMVNNNTEPVGYNIFTVTVKVFEENDEGFYTCVDMNSSQVSGIQITYAVDITSVTLTPKKDPISVIENVPQLFRCVTSTCRPAASVTWILGSTQLTSGIESITSQDVTTSTLNYTSQKKHQDMQIHCQDGPRQLVCRFGGSSLLSAVAVREGQEFSLNCSSDGNPPPSFSWTHPGDGPSSSLFIGSINRTHAGIFRIIARNNLIPSNQQAVNLSRDINVTVDVQYEAKVTNFTLSNVDDGQKFEANESSQTESNTNELAFTIIKSVCEDDGTYQCSAQNIHNTKADIRCSSCINIGPKKAERHKRYWSPCCFNSYASSISSTYVVDILWEKQLSALNTWHIVPNASHIEILISEDGLQTQLSFSSVMQDDFGYYRVHVNNELGNYTETFCLQKQDETNKVLIIVLVGVSCSVLVVFLVVIIIVVFKKRRKGKMTEALDRLTKEHKLQSMSNTDGTEDDNDDEVINELYEGGDDVQDRTRKAAALQEQPHKKKAVSMSSGVVELYAVVNKKSKGETSSEQPSKLKREAKDSEDEYENTENPRGANGVDNHENHDVPLAKETAKENVNKDGLVYEELTFSNPTKEQQRIVIHGSDEITKYAEVDLTKTAKPLREKDEKKIKLPSKN</sequence>
<feature type="region of interest" description="Disordered" evidence="6">
    <location>
        <begin position="571"/>
        <end position="623"/>
    </location>
</feature>
<evidence type="ECO:0000256" key="6">
    <source>
        <dbReference type="SAM" id="MobiDB-lite"/>
    </source>
</evidence>
<keyword evidence="7" id="KW-0812">Transmembrane</keyword>
<dbReference type="InterPro" id="IPR003598">
    <property type="entry name" value="Ig_sub2"/>
</dbReference>
<evidence type="ECO:0000313" key="9">
    <source>
        <dbReference type="EMBL" id="WAR06451.1"/>
    </source>
</evidence>
<dbReference type="InterPro" id="IPR003599">
    <property type="entry name" value="Ig_sub"/>
</dbReference>
<keyword evidence="2 7" id="KW-0472">Membrane</keyword>
<dbReference type="SMART" id="SM00408">
    <property type="entry name" value="IGc2"/>
    <property type="match status" value="2"/>
</dbReference>
<evidence type="ECO:0000256" key="4">
    <source>
        <dbReference type="ARBA" id="ARBA00023180"/>
    </source>
</evidence>
<dbReference type="InterPro" id="IPR013783">
    <property type="entry name" value="Ig-like_fold"/>
</dbReference>
<evidence type="ECO:0000313" key="10">
    <source>
        <dbReference type="Proteomes" id="UP001164746"/>
    </source>
</evidence>
<dbReference type="InterPro" id="IPR007110">
    <property type="entry name" value="Ig-like_dom"/>
</dbReference>
<dbReference type="InterPro" id="IPR013162">
    <property type="entry name" value="CD80_C2-set"/>
</dbReference>
<dbReference type="Proteomes" id="UP001164746">
    <property type="component" value="Chromosome 5"/>
</dbReference>
<keyword evidence="3" id="KW-1015">Disulfide bond</keyword>
<evidence type="ECO:0000256" key="1">
    <source>
        <dbReference type="ARBA" id="ARBA00004479"/>
    </source>
</evidence>
<keyword evidence="4" id="KW-0325">Glycoprotein</keyword>
<evidence type="ECO:0000256" key="7">
    <source>
        <dbReference type="SAM" id="Phobius"/>
    </source>
</evidence>
<feature type="non-terminal residue" evidence="9">
    <location>
        <position position="1"/>
    </location>
</feature>
<organism evidence="9 10">
    <name type="scientific">Mya arenaria</name>
    <name type="common">Soft-shell clam</name>
    <dbReference type="NCBI Taxonomy" id="6604"/>
    <lineage>
        <taxon>Eukaryota</taxon>
        <taxon>Metazoa</taxon>
        <taxon>Spiralia</taxon>
        <taxon>Lophotrochozoa</taxon>
        <taxon>Mollusca</taxon>
        <taxon>Bivalvia</taxon>
        <taxon>Autobranchia</taxon>
        <taxon>Heteroconchia</taxon>
        <taxon>Euheterodonta</taxon>
        <taxon>Imparidentia</taxon>
        <taxon>Neoheterodontei</taxon>
        <taxon>Myida</taxon>
        <taxon>Myoidea</taxon>
        <taxon>Myidae</taxon>
        <taxon>Mya</taxon>
    </lineage>
</organism>
<gene>
    <name evidence="9" type="ORF">MAR_021820</name>
</gene>
<evidence type="ECO:0000256" key="3">
    <source>
        <dbReference type="ARBA" id="ARBA00023157"/>
    </source>
</evidence>
<proteinExistence type="predicted"/>
<dbReference type="SUPFAM" id="SSF48726">
    <property type="entry name" value="Immunoglobulin"/>
    <property type="match status" value="4"/>
</dbReference>
<dbReference type="InterPro" id="IPR051275">
    <property type="entry name" value="Cell_adhesion_signaling"/>
</dbReference>
<feature type="transmembrane region" description="Helical" evidence="7">
    <location>
        <begin position="461"/>
        <end position="486"/>
    </location>
</feature>
<keyword evidence="5" id="KW-0393">Immunoglobulin domain</keyword>
<dbReference type="PANTHER" id="PTHR11640:SF31">
    <property type="entry name" value="IRREGULAR CHIASM C-ROUGHEST PROTEIN-RELATED"/>
    <property type="match status" value="1"/>
</dbReference>
<protein>
    <submittedName>
        <fullName evidence="9">HMCN2-like protein</fullName>
    </submittedName>
</protein>
<evidence type="ECO:0000256" key="2">
    <source>
        <dbReference type="ARBA" id="ARBA00023136"/>
    </source>
</evidence>
<keyword evidence="10" id="KW-1185">Reference proteome</keyword>
<feature type="region of interest" description="Disordered" evidence="6">
    <location>
        <begin position="530"/>
        <end position="554"/>
    </location>
</feature>
<comment type="subcellular location">
    <subcellularLocation>
        <location evidence="1">Membrane</location>
        <topology evidence="1">Single-pass type I membrane protein</topology>
    </subcellularLocation>
</comment>
<dbReference type="EMBL" id="CP111016">
    <property type="protein sequence ID" value="WAR06451.1"/>
    <property type="molecule type" value="Genomic_DNA"/>
</dbReference>
<dbReference type="Pfam" id="PF13927">
    <property type="entry name" value="Ig_3"/>
    <property type="match status" value="1"/>
</dbReference>
<feature type="compositionally biased region" description="Basic and acidic residues" evidence="6">
    <location>
        <begin position="608"/>
        <end position="623"/>
    </location>
</feature>
<dbReference type="PROSITE" id="PS50835">
    <property type="entry name" value="IG_LIKE"/>
    <property type="match status" value="1"/>
</dbReference>
<feature type="compositionally biased region" description="Basic and acidic residues" evidence="6">
    <location>
        <begin position="572"/>
        <end position="589"/>
    </location>
</feature>
<dbReference type="Pfam" id="PF08205">
    <property type="entry name" value="C2-set_2"/>
    <property type="match status" value="1"/>
</dbReference>
<evidence type="ECO:0000256" key="5">
    <source>
        <dbReference type="ARBA" id="ARBA00023319"/>
    </source>
</evidence>
<dbReference type="SMART" id="SM00409">
    <property type="entry name" value="IG"/>
    <property type="match status" value="2"/>
</dbReference>
<feature type="domain" description="Ig-like" evidence="8">
    <location>
        <begin position="192"/>
        <end position="349"/>
    </location>
</feature>
<dbReference type="PANTHER" id="PTHR11640">
    <property type="entry name" value="NEPHRIN"/>
    <property type="match status" value="1"/>
</dbReference>
<dbReference type="Gene3D" id="2.60.40.10">
    <property type="entry name" value="Immunoglobulins"/>
    <property type="match status" value="3"/>
</dbReference>